<dbReference type="HOGENOM" id="CLU_2994098_0_0_5"/>
<evidence type="ECO:0000313" key="3">
    <source>
        <dbReference type="Proteomes" id="UP000015347"/>
    </source>
</evidence>
<reference evidence="3" key="1">
    <citation type="journal article" date="2014" name="Stand. Genomic Sci.">
        <title>Genome sequence of the exopolysaccharide-producing Salipiger mucosus type strain (DSM 16094(T)), a moderately halophilic member of the Roseobacter clade.</title>
        <authorList>
            <person name="Riedel T."/>
            <person name="Spring S."/>
            <person name="Fiebig A."/>
            <person name="Petersen J."/>
            <person name="Kyrpides N.C."/>
            <person name="Goker M."/>
            <person name="Klenk H.P."/>
        </authorList>
    </citation>
    <scope>NUCLEOTIDE SEQUENCE [LARGE SCALE GENOMIC DNA]</scope>
    <source>
        <strain evidence="3">DSM 16094</strain>
    </source>
</reference>
<gene>
    <name evidence="2" type="ORF">Salmuc_05580</name>
</gene>
<proteinExistence type="predicted"/>
<evidence type="ECO:0000256" key="1">
    <source>
        <dbReference type="SAM" id="MobiDB-lite"/>
    </source>
</evidence>
<dbReference type="AlphaFoldDB" id="S9S096"/>
<dbReference type="EMBL" id="APVH01000035">
    <property type="protein sequence ID" value="EPX79639.1"/>
    <property type="molecule type" value="Genomic_DNA"/>
</dbReference>
<protein>
    <submittedName>
        <fullName evidence="2">Uncharacterized protein</fullName>
    </submittedName>
</protein>
<name>S9S096_9RHOB</name>
<evidence type="ECO:0000313" key="2">
    <source>
        <dbReference type="EMBL" id="EPX79639.1"/>
    </source>
</evidence>
<sequence length="57" mass="6095">MALPRVVPAPPRFKGARRPGSLRAADAGIYASAQDFRMPFGPALANSFGKGMGRMYL</sequence>
<accession>S9S096</accession>
<dbReference type="STRING" id="1123237.Salmuc_05580"/>
<dbReference type="Proteomes" id="UP000015347">
    <property type="component" value="Unassembled WGS sequence"/>
</dbReference>
<comment type="caution">
    <text evidence="2">The sequence shown here is derived from an EMBL/GenBank/DDBJ whole genome shotgun (WGS) entry which is preliminary data.</text>
</comment>
<feature type="region of interest" description="Disordered" evidence="1">
    <location>
        <begin position="1"/>
        <end position="20"/>
    </location>
</feature>
<organism evidence="2 3">
    <name type="scientific">Salipiger mucosus DSM 16094</name>
    <dbReference type="NCBI Taxonomy" id="1123237"/>
    <lineage>
        <taxon>Bacteria</taxon>
        <taxon>Pseudomonadati</taxon>
        <taxon>Pseudomonadota</taxon>
        <taxon>Alphaproteobacteria</taxon>
        <taxon>Rhodobacterales</taxon>
        <taxon>Roseobacteraceae</taxon>
        <taxon>Salipiger</taxon>
    </lineage>
</organism>
<keyword evidence="3" id="KW-1185">Reference proteome</keyword>